<dbReference type="Gene3D" id="3.40.50.970">
    <property type="match status" value="1"/>
</dbReference>
<comment type="subunit">
    <text evidence="3">Heterodimer composed of an alpha and a beta subunit.</text>
</comment>
<comment type="cofactor">
    <cofactor evidence="1">
        <name>thiamine diphosphate</name>
        <dbReference type="ChEBI" id="CHEBI:58937"/>
    </cofactor>
</comment>
<evidence type="ECO:0000256" key="6">
    <source>
        <dbReference type="ARBA" id="ARBA00048893"/>
    </source>
</evidence>
<sequence length="269" mass="29958">MEGSAAPILNKIANEISQIKELTENARRTLLLISQQENHIHLDSSLSSLEIIATIVLKYVRDDRNKIDKDWFILSKGHAAPAYYAVLSEIGVIDKQELFNINSVKSILQNHPDISTPKVDMSTGSLGQGISFAVGVAAWIRMRGGRGRVFVVMGDGEQDEGQVWEAITHAATLKLNNLIVIVDNNDHQLDGRVEDVKPKHFMPFVWRAIGWRVLWCDGHNISSIILAIEEALESDEPVVIFAKTSKNNLNGNGIEGAKHVNSWREDYIS</sequence>
<evidence type="ECO:0000256" key="2">
    <source>
        <dbReference type="ARBA" id="ARBA00007131"/>
    </source>
</evidence>
<dbReference type="InterPro" id="IPR005474">
    <property type="entry name" value="Transketolase_N"/>
</dbReference>
<comment type="caution">
    <text evidence="9">The sequence shown here is derived from an EMBL/GenBank/DDBJ whole genome shotgun (WGS) entry which is preliminary data.</text>
</comment>
<organism evidence="9">
    <name type="scientific">Ignisphaera aggregans</name>
    <dbReference type="NCBI Taxonomy" id="334771"/>
    <lineage>
        <taxon>Archaea</taxon>
        <taxon>Thermoproteota</taxon>
        <taxon>Thermoprotei</taxon>
        <taxon>Desulfurococcales</taxon>
        <taxon>Desulfurococcaceae</taxon>
        <taxon>Ignisphaera</taxon>
    </lineage>
</organism>
<dbReference type="PANTHER" id="PTHR47514:SF1">
    <property type="entry name" value="TRANSKETOLASE N-TERMINAL SECTION-RELATED"/>
    <property type="match status" value="1"/>
</dbReference>
<protein>
    <recommendedName>
        <fullName evidence="4">2-oxoacid oxidoreductase (ferredoxin)</fullName>
        <ecNumber evidence="4">1.2.7.11</ecNumber>
    </recommendedName>
</protein>
<evidence type="ECO:0000256" key="5">
    <source>
        <dbReference type="ARBA" id="ARBA00023052"/>
    </source>
</evidence>
<gene>
    <name evidence="9" type="ORF">ENU08_00095</name>
    <name evidence="8" type="ORF">ENU41_03420</name>
</gene>
<dbReference type="EMBL" id="DTCK01000019">
    <property type="protein sequence ID" value="HGQ35711.1"/>
    <property type="molecule type" value="Genomic_DNA"/>
</dbReference>
<keyword evidence="5" id="KW-0786">Thiamine pyrophosphate</keyword>
<evidence type="ECO:0000256" key="3">
    <source>
        <dbReference type="ARBA" id="ARBA00011631"/>
    </source>
</evidence>
<dbReference type="AlphaFoldDB" id="A0A7C4JIS9"/>
<dbReference type="EC" id="1.2.7.11" evidence="4"/>
<dbReference type="PANTHER" id="PTHR47514">
    <property type="entry name" value="TRANSKETOLASE N-TERMINAL SECTION-RELATED"/>
    <property type="match status" value="1"/>
</dbReference>
<evidence type="ECO:0000313" key="9">
    <source>
        <dbReference type="EMBL" id="HGQ63640.1"/>
    </source>
</evidence>
<accession>A0A7C4JIS9</accession>
<evidence type="ECO:0000259" key="7">
    <source>
        <dbReference type="Pfam" id="PF00456"/>
    </source>
</evidence>
<dbReference type="Pfam" id="PF00456">
    <property type="entry name" value="Transketolase_N"/>
    <property type="match status" value="1"/>
</dbReference>
<dbReference type="SUPFAM" id="SSF52518">
    <property type="entry name" value="Thiamin diphosphate-binding fold (THDP-binding)"/>
    <property type="match status" value="1"/>
</dbReference>
<name>A0A7C4JIS9_9CREN</name>
<dbReference type="GO" id="GO:0018491">
    <property type="term" value="F:2-oxobutyrate synthase activity"/>
    <property type="evidence" value="ECO:0007669"/>
    <property type="project" value="UniProtKB-ARBA"/>
</dbReference>
<evidence type="ECO:0000256" key="4">
    <source>
        <dbReference type="ARBA" id="ARBA00012691"/>
    </source>
</evidence>
<reference evidence="9" key="1">
    <citation type="journal article" date="2020" name="mSystems">
        <title>Genome- and Community-Level Interaction Insights into Carbon Utilization and Element Cycling Functions of Hydrothermarchaeota in Hydrothermal Sediment.</title>
        <authorList>
            <person name="Zhou Z."/>
            <person name="Liu Y."/>
            <person name="Xu W."/>
            <person name="Pan J."/>
            <person name="Luo Z.H."/>
            <person name="Li M."/>
        </authorList>
    </citation>
    <scope>NUCLEOTIDE SEQUENCE [LARGE SCALE GENOMIC DNA]</scope>
    <source>
        <strain evidence="9">SpSt-637</strain>
        <strain evidence="8">SpSt-667</strain>
    </source>
</reference>
<comment type="similarity">
    <text evidence="2">Belongs to the transketolase family.</text>
</comment>
<comment type="catalytic activity">
    <reaction evidence="6">
        <text>a 2-oxocarboxylate + 2 oxidized [2Fe-2S]-[ferredoxin] + CoA = an acyl-CoA + 2 reduced [2Fe-2S]-[ferredoxin] + CO2 + H(+)</text>
        <dbReference type="Rhea" id="RHEA:42316"/>
        <dbReference type="Rhea" id="RHEA-COMP:10000"/>
        <dbReference type="Rhea" id="RHEA-COMP:10001"/>
        <dbReference type="ChEBI" id="CHEBI:15378"/>
        <dbReference type="ChEBI" id="CHEBI:16526"/>
        <dbReference type="ChEBI" id="CHEBI:33737"/>
        <dbReference type="ChEBI" id="CHEBI:33738"/>
        <dbReference type="ChEBI" id="CHEBI:35179"/>
        <dbReference type="ChEBI" id="CHEBI:57287"/>
        <dbReference type="ChEBI" id="CHEBI:58342"/>
        <dbReference type="EC" id="1.2.7.11"/>
    </reaction>
</comment>
<dbReference type="GO" id="GO:0019164">
    <property type="term" value="F:pyruvate synthase activity"/>
    <property type="evidence" value="ECO:0007669"/>
    <property type="project" value="UniProtKB-ARBA"/>
</dbReference>
<feature type="domain" description="Transketolase N-terminal" evidence="7">
    <location>
        <begin position="50"/>
        <end position="244"/>
    </location>
</feature>
<proteinExistence type="inferred from homology"/>
<evidence type="ECO:0000256" key="1">
    <source>
        <dbReference type="ARBA" id="ARBA00001964"/>
    </source>
</evidence>
<evidence type="ECO:0000313" key="8">
    <source>
        <dbReference type="EMBL" id="HGQ35711.1"/>
    </source>
</evidence>
<dbReference type="EMBL" id="DTBD01000003">
    <property type="protein sequence ID" value="HGQ63640.1"/>
    <property type="molecule type" value="Genomic_DNA"/>
</dbReference>
<dbReference type="InterPro" id="IPR029061">
    <property type="entry name" value="THDP-binding"/>
</dbReference>